<reference evidence="6" key="2">
    <citation type="submission" date="2019-06" db="EMBL/GenBank/DDBJ databases">
        <title>Genomics analysis of Aphanomyces spp. identifies a new class of oomycete effector associated with host adaptation.</title>
        <authorList>
            <person name="Gaulin E."/>
        </authorList>
    </citation>
    <scope>NUCLEOTIDE SEQUENCE</scope>
    <source>
        <strain evidence="6">CBS 578.67</strain>
    </source>
</reference>
<dbReference type="OrthoDB" id="409136at2759"/>
<dbReference type="Gene3D" id="3.10.620.30">
    <property type="match status" value="1"/>
</dbReference>
<dbReference type="InterPro" id="IPR023341">
    <property type="entry name" value="MABP"/>
</dbReference>
<dbReference type="InterPro" id="IPR036404">
    <property type="entry name" value="Jacalin-like_lectin_dom_sf"/>
</dbReference>
<keyword evidence="3" id="KW-0862">Zinc</keyword>
<dbReference type="InterPro" id="IPR001229">
    <property type="entry name" value="Jacalin-like_lectin_dom"/>
</dbReference>
<dbReference type="Gene3D" id="2.100.10.30">
    <property type="entry name" value="Jacalin-like lectin domain"/>
    <property type="match status" value="1"/>
</dbReference>
<evidence type="ECO:0000313" key="8">
    <source>
        <dbReference type="Proteomes" id="UP000332933"/>
    </source>
</evidence>
<dbReference type="PANTHER" id="PTHR12143:SF19">
    <property type="entry name" value="PEPTIDE-N(4)-(N-ACETYL-BETA-GLUCOSAMINYL)ASPARAGINE AMIDASE"/>
    <property type="match status" value="1"/>
</dbReference>
<dbReference type="InterPro" id="IPR002931">
    <property type="entry name" value="Transglutaminase-like"/>
</dbReference>
<dbReference type="GO" id="GO:0006516">
    <property type="term" value="P:glycoprotein catabolic process"/>
    <property type="evidence" value="ECO:0007669"/>
    <property type="project" value="TreeGrafter"/>
</dbReference>
<dbReference type="EMBL" id="CAADRA010007028">
    <property type="protein sequence ID" value="VFT98458.1"/>
    <property type="molecule type" value="Genomic_DNA"/>
</dbReference>
<organism evidence="7 8">
    <name type="scientific">Aphanomyces stellatus</name>
    <dbReference type="NCBI Taxonomy" id="120398"/>
    <lineage>
        <taxon>Eukaryota</taxon>
        <taxon>Sar</taxon>
        <taxon>Stramenopiles</taxon>
        <taxon>Oomycota</taxon>
        <taxon>Saprolegniomycetes</taxon>
        <taxon>Saprolegniales</taxon>
        <taxon>Verrucalvaceae</taxon>
        <taxon>Aphanomyces</taxon>
    </lineage>
</organism>
<sequence>MEHITVVYAGQEHDLEVDVEDTAAVLSFQLFSLLGVDVDSQHLVTCTGRTVLPDETYASFAASSPWLLLSSSSDGSSFNPSIDVDWHESCSRLVAPHVPLVQPAFSANGTPVCQSCAMTCCSQGSLVMPIQNNVETRDRIRGQFICEVDLVVGAADVAVPHGFTKVPVDLNHSVSGPFIFLCYKKGTTPVLCPSYLQNLIVHVSTGGSTRPIAHIKVVHSSDIVPQVKGYTTIPVNCNTGTTSAVGVYLCYRRVPAADFRALQGLALQSVAISPSSSPIEGMVQSPLDLNAGHAGATPLHLYSSTNPLAGFVCGNHGMCLFEPRLRLDKTSETDSWTELSSHQLQAATQLDAALRRQWQASDAKHFEQEEARLKQMLAGQLQNTLKYERRDYQARALATIPMPLLQERARANPTPQPTPEDEVLRQLIRWFKHEFFTWMNSPNCHACGQPNTQSIRQEGPVTPEEVAGEASRVEVYQCGHCRALTRFPRYNDPTKLLETRTGRCGEWANCFTLCCRALGYEARYVHDFTDHVWTEVYSPHHERWLHCDPCEDQLDCPLTYEVGWGKKLSYIFATSCDELVDVVRRYTQDFDSLLDRRTMAREEWLQQTIAELNRTKAHSPGRQEVLRHRALAEAVELSAVKTAKAHETVGRISGSKEWRDSREESGGTAAATAGGSLASATLLATTTSVDANQHLKTLLEGMLKGGCANDTSCVNPFCLYARNSRAGFDVTAYTAESIQAIMVLQPLASPEGLRSLLCPTPGSFRALVLALPLVFYWPLQDHDASAVVDASGHGHHGTATQCALRKPLLVKDDAQATGALLSTMAASLRTTVQVTSESWTLLFLVRWVGTSASTASSSTAPIAFLRLATSDASWTLSYSPSTLQFHWGDHATSLTTLALHSTYLVAVVSTSVGVVGFVNGQESFRAATPIPAASSLDIAFQVDAPDSRHGPVPIVSHVAWVIQPLSAPLLQALVRASIPPPKLSKSGPDGTVDPSLECLETEAVEDSGCRLSSVHLWAGDFFDGLQCEYTTTQEAGPTARVVPGRAWTVANSTKHSLTLMDGEFITHVRGRRGAWMDQLSLTTNFGRTVAGGGNGGGQFDIALPVGHMVRAFHFDLGDHVTSPVVFTCPAPRGLVFAALEKATCEKAVAVQAAQAVTRYLTNLANDPANPKFHKIKCTNAFFEKNVSPLGNAADDIFAACEFSRAVEGSDVFFVFRAGAATHAIHAALFDLAVFVQV</sequence>
<dbReference type="InterPro" id="IPR050883">
    <property type="entry name" value="PNGase"/>
</dbReference>
<dbReference type="Gene3D" id="2.20.25.10">
    <property type="match status" value="1"/>
</dbReference>
<dbReference type="InterPro" id="IPR018997">
    <property type="entry name" value="PUB_domain"/>
</dbReference>
<dbReference type="GO" id="GO:0000224">
    <property type="term" value="F:peptide-N4-(N-acetyl-beta-glucosaminyl)asparagine amidase activity"/>
    <property type="evidence" value="ECO:0007669"/>
    <property type="project" value="TreeGrafter"/>
</dbReference>
<name>A0A485LJT3_9STRA</name>
<evidence type="ECO:0000256" key="3">
    <source>
        <dbReference type="ARBA" id="ARBA00022833"/>
    </source>
</evidence>
<dbReference type="SUPFAM" id="SSF143503">
    <property type="entry name" value="PUG domain-like"/>
    <property type="match status" value="1"/>
</dbReference>
<feature type="region of interest" description="Disordered" evidence="4">
    <location>
        <begin position="650"/>
        <end position="671"/>
    </location>
</feature>
<dbReference type="Pfam" id="PF09409">
    <property type="entry name" value="PUB"/>
    <property type="match status" value="1"/>
</dbReference>
<dbReference type="GO" id="GO:0046872">
    <property type="term" value="F:metal ion binding"/>
    <property type="evidence" value="ECO:0007669"/>
    <property type="project" value="UniProtKB-KW"/>
</dbReference>
<evidence type="ECO:0000313" key="6">
    <source>
        <dbReference type="EMBL" id="KAF0686418.1"/>
    </source>
</evidence>
<reference evidence="7 8" key="1">
    <citation type="submission" date="2019-03" db="EMBL/GenBank/DDBJ databases">
        <authorList>
            <person name="Gaulin E."/>
            <person name="Dumas B."/>
        </authorList>
    </citation>
    <scope>NUCLEOTIDE SEQUENCE [LARGE SCALE GENOMIC DNA]</scope>
    <source>
        <strain evidence="7">CBS 568.67</strain>
    </source>
</reference>
<dbReference type="CDD" id="cd09212">
    <property type="entry name" value="PUB"/>
    <property type="match status" value="1"/>
</dbReference>
<dbReference type="Gene3D" id="1.20.58.2190">
    <property type="match status" value="1"/>
</dbReference>
<protein>
    <submittedName>
        <fullName evidence="7">Aste57867_21789 protein</fullName>
    </submittedName>
</protein>
<dbReference type="SUPFAM" id="SSF51101">
    <property type="entry name" value="Mannose-binding lectins"/>
    <property type="match status" value="1"/>
</dbReference>
<dbReference type="Pfam" id="PF01419">
    <property type="entry name" value="Jacalin"/>
    <property type="match status" value="1"/>
</dbReference>
<dbReference type="AlphaFoldDB" id="A0A485LJT3"/>
<feature type="domain" description="MABP" evidence="5">
    <location>
        <begin position="142"/>
        <end position="307"/>
    </location>
</feature>
<keyword evidence="8" id="KW-1185">Reference proteome</keyword>
<evidence type="ECO:0000313" key="7">
    <source>
        <dbReference type="EMBL" id="VFT98458.1"/>
    </source>
</evidence>
<keyword evidence="2" id="KW-0479">Metal-binding</keyword>
<dbReference type="Proteomes" id="UP000332933">
    <property type="component" value="Unassembled WGS sequence"/>
</dbReference>
<feature type="compositionally biased region" description="Basic and acidic residues" evidence="4">
    <location>
        <begin position="650"/>
        <end position="665"/>
    </location>
</feature>
<proteinExistence type="inferred from homology"/>
<evidence type="ECO:0000259" key="5">
    <source>
        <dbReference type="PROSITE" id="PS51498"/>
    </source>
</evidence>
<dbReference type="PROSITE" id="PS51498">
    <property type="entry name" value="MABP"/>
    <property type="match status" value="1"/>
</dbReference>
<dbReference type="Gene3D" id="2.60.120.200">
    <property type="match status" value="1"/>
</dbReference>
<evidence type="ECO:0000256" key="1">
    <source>
        <dbReference type="ARBA" id="ARBA00009390"/>
    </source>
</evidence>
<dbReference type="GO" id="GO:0005634">
    <property type="term" value="C:nucleus"/>
    <property type="evidence" value="ECO:0007669"/>
    <property type="project" value="TreeGrafter"/>
</dbReference>
<comment type="similarity">
    <text evidence="1">Belongs to the transglutaminase-like superfamily. PNGase family.</text>
</comment>
<evidence type="ECO:0000256" key="4">
    <source>
        <dbReference type="SAM" id="MobiDB-lite"/>
    </source>
</evidence>
<accession>A0A485LJT3</accession>
<dbReference type="InterPro" id="IPR036339">
    <property type="entry name" value="PUB-like_dom_sf"/>
</dbReference>
<dbReference type="Pfam" id="PF01841">
    <property type="entry name" value="Transglut_core"/>
    <property type="match status" value="1"/>
</dbReference>
<dbReference type="SMART" id="SM00460">
    <property type="entry name" value="TGc"/>
    <property type="match status" value="1"/>
</dbReference>
<gene>
    <name evidence="7" type="primary">Aste57867_21789</name>
    <name evidence="6" type="ORF">As57867_021720</name>
    <name evidence="7" type="ORF">ASTE57867_21789</name>
</gene>
<dbReference type="PANTHER" id="PTHR12143">
    <property type="entry name" value="PEPTIDE N-GLYCANASE PNGASE -RELATED"/>
    <property type="match status" value="1"/>
</dbReference>
<dbReference type="GO" id="GO:0005829">
    <property type="term" value="C:cytosol"/>
    <property type="evidence" value="ECO:0007669"/>
    <property type="project" value="TreeGrafter"/>
</dbReference>
<evidence type="ECO:0000256" key="2">
    <source>
        <dbReference type="ARBA" id="ARBA00022723"/>
    </source>
</evidence>
<dbReference type="EMBL" id="VJMH01007002">
    <property type="protein sequence ID" value="KAF0686418.1"/>
    <property type="molecule type" value="Genomic_DNA"/>
</dbReference>
<dbReference type="InterPro" id="IPR038765">
    <property type="entry name" value="Papain-like_cys_pep_sf"/>
</dbReference>
<dbReference type="Gene3D" id="2.100.10.50">
    <property type="match status" value="2"/>
</dbReference>
<dbReference type="SUPFAM" id="SSF54001">
    <property type="entry name" value="Cysteine proteinases"/>
    <property type="match status" value="1"/>
</dbReference>